<proteinExistence type="predicted"/>
<gene>
    <name evidence="1" type="ORF">EJ04DRAFT_600076</name>
</gene>
<sequence>MKLFAEAKGISVEYKRSAKLVDRNFAILDVQADMDDLGQTLHEKMRELCITRQNGTTLCQKVKWALHGRSNSESRSKILWTWLATCRKFSQLSSKSGSNFAR</sequence>
<organism evidence="1 2">
    <name type="scientific">Polyplosphaeria fusca</name>
    <dbReference type="NCBI Taxonomy" id="682080"/>
    <lineage>
        <taxon>Eukaryota</taxon>
        <taxon>Fungi</taxon>
        <taxon>Dikarya</taxon>
        <taxon>Ascomycota</taxon>
        <taxon>Pezizomycotina</taxon>
        <taxon>Dothideomycetes</taxon>
        <taxon>Pleosporomycetidae</taxon>
        <taxon>Pleosporales</taxon>
        <taxon>Tetraplosphaeriaceae</taxon>
        <taxon>Polyplosphaeria</taxon>
    </lineage>
</organism>
<name>A0A9P4V3R0_9PLEO</name>
<reference evidence="1" key="1">
    <citation type="journal article" date="2020" name="Stud. Mycol.">
        <title>101 Dothideomycetes genomes: a test case for predicting lifestyles and emergence of pathogens.</title>
        <authorList>
            <person name="Haridas S."/>
            <person name="Albert R."/>
            <person name="Binder M."/>
            <person name="Bloem J."/>
            <person name="Labutti K."/>
            <person name="Salamov A."/>
            <person name="Andreopoulos B."/>
            <person name="Baker S."/>
            <person name="Barry K."/>
            <person name="Bills G."/>
            <person name="Bluhm B."/>
            <person name="Cannon C."/>
            <person name="Castanera R."/>
            <person name="Culley D."/>
            <person name="Daum C."/>
            <person name="Ezra D."/>
            <person name="Gonzalez J."/>
            <person name="Henrissat B."/>
            <person name="Kuo A."/>
            <person name="Liang C."/>
            <person name="Lipzen A."/>
            <person name="Lutzoni F."/>
            <person name="Magnuson J."/>
            <person name="Mondo S."/>
            <person name="Nolan M."/>
            <person name="Ohm R."/>
            <person name="Pangilinan J."/>
            <person name="Park H.-J."/>
            <person name="Ramirez L."/>
            <person name="Alfaro M."/>
            <person name="Sun H."/>
            <person name="Tritt A."/>
            <person name="Yoshinaga Y."/>
            <person name="Zwiers L.-H."/>
            <person name="Turgeon B."/>
            <person name="Goodwin S."/>
            <person name="Spatafora J."/>
            <person name="Crous P."/>
            <person name="Grigoriev I."/>
        </authorList>
    </citation>
    <scope>NUCLEOTIDE SEQUENCE</scope>
    <source>
        <strain evidence="1">CBS 125425</strain>
    </source>
</reference>
<dbReference type="InterPro" id="IPR038305">
    <property type="entry name" value="HeLo_sf"/>
</dbReference>
<dbReference type="AlphaFoldDB" id="A0A9P4V3R0"/>
<protein>
    <submittedName>
        <fullName evidence="1">Uncharacterized protein</fullName>
    </submittedName>
</protein>
<evidence type="ECO:0000313" key="2">
    <source>
        <dbReference type="Proteomes" id="UP000799444"/>
    </source>
</evidence>
<dbReference type="Proteomes" id="UP000799444">
    <property type="component" value="Unassembled WGS sequence"/>
</dbReference>
<dbReference type="OrthoDB" id="20872at2759"/>
<accession>A0A9P4V3R0</accession>
<dbReference type="Gene3D" id="1.20.120.1020">
    <property type="entry name" value="Prion-inhibition and propagation, HeLo domain"/>
    <property type="match status" value="1"/>
</dbReference>
<dbReference type="EMBL" id="ML996134">
    <property type="protein sequence ID" value="KAF2735601.1"/>
    <property type="molecule type" value="Genomic_DNA"/>
</dbReference>
<keyword evidence="2" id="KW-1185">Reference proteome</keyword>
<evidence type="ECO:0000313" key="1">
    <source>
        <dbReference type="EMBL" id="KAF2735601.1"/>
    </source>
</evidence>
<comment type="caution">
    <text evidence="1">The sequence shown here is derived from an EMBL/GenBank/DDBJ whole genome shotgun (WGS) entry which is preliminary data.</text>
</comment>